<name>A0A9J5Y1B3_SOLCO</name>
<dbReference type="OrthoDB" id="10295895at2759"/>
<keyword evidence="2" id="KW-1185">Reference proteome</keyword>
<reference evidence="1 2" key="1">
    <citation type="submission" date="2020-09" db="EMBL/GenBank/DDBJ databases">
        <title>De no assembly of potato wild relative species, Solanum commersonii.</title>
        <authorList>
            <person name="Cho K."/>
        </authorList>
    </citation>
    <scope>NUCLEOTIDE SEQUENCE [LARGE SCALE GENOMIC DNA]</scope>
    <source>
        <strain evidence="1">LZ3.2</strain>
        <tissue evidence="1">Leaf</tissue>
    </source>
</reference>
<proteinExistence type="predicted"/>
<evidence type="ECO:0000313" key="1">
    <source>
        <dbReference type="EMBL" id="KAG5594225.1"/>
    </source>
</evidence>
<gene>
    <name evidence="1" type="ORF">H5410_035457</name>
</gene>
<evidence type="ECO:0000313" key="2">
    <source>
        <dbReference type="Proteomes" id="UP000824120"/>
    </source>
</evidence>
<dbReference type="EMBL" id="JACXVP010000007">
    <property type="protein sequence ID" value="KAG5594225.1"/>
    <property type="molecule type" value="Genomic_DNA"/>
</dbReference>
<accession>A0A9J5Y1B3</accession>
<protein>
    <submittedName>
        <fullName evidence="1">Uncharacterized protein</fullName>
    </submittedName>
</protein>
<comment type="caution">
    <text evidence="1">The sequence shown here is derived from an EMBL/GenBank/DDBJ whole genome shotgun (WGS) entry which is preliminary data.</text>
</comment>
<dbReference type="Proteomes" id="UP000824120">
    <property type="component" value="Chromosome 7"/>
</dbReference>
<dbReference type="AlphaFoldDB" id="A0A9J5Y1B3"/>
<sequence>MASLAVLVMHSGKWDSDNCYIDYTIEGVIFKESSSYKELYNVIAMQLGVDMNVIKMKIEYRVEESNTPLLIHNDMGVRVYIMLKKAANDFNKYPICISKLDNNNSTTELCESSNQEKGMVRSICIDGITGFDTRQMTIGELVESLCVLRLGSCDGVISDPCNKYVEVEQVYKDKATLKSVMEKFVIEKRFQCRTVRSNAIR</sequence>
<organism evidence="1 2">
    <name type="scientific">Solanum commersonii</name>
    <name type="common">Commerson's wild potato</name>
    <name type="synonym">Commerson's nightshade</name>
    <dbReference type="NCBI Taxonomy" id="4109"/>
    <lineage>
        <taxon>Eukaryota</taxon>
        <taxon>Viridiplantae</taxon>
        <taxon>Streptophyta</taxon>
        <taxon>Embryophyta</taxon>
        <taxon>Tracheophyta</taxon>
        <taxon>Spermatophyta</taxon>
        <taxon>Magnoliopsida</taxon>
        <taxon>eudicotyledons</taxon>
        <taxon>Gunneridae</taxon>
        <taxon>Pentapetalae</taxon>
        <taxon>asterids</taxon>
        <taxon>lamiids</taxon>
        <taxon>Solanales</taxon>
        <taxon>Solanaceae</taxon>
        <taxon>Solanoideae</taxon>
        <taxon>Solaneae</taxon>
        <taxon>Solanum</taxon>
    </lineage>
</organism>